<proteinExistence type="predicted"/>
<name>A0A6J5M4V9_9CAUD</name>
<evidence type="ECO:0000313" key="1">
    <source>
        <dbReference type="EMBL" id="CAB4140110.1"/>
    </source>
</evidence>
<dbReference type="EMBL" id="LR796378">
    <property type="protein sequence ID" value="CAB4140110.1"/>
    <property type="molecule type" value="Genomic_DNA"/>
</dbReference>
<accession>A0A6J5M4V9</accession>
<protein>
    <submittedName>
        <fullName evidence="1">Uncharacterized protein</fullName>
    </submittedName>
</protein>
<organism evidence="1">
    <name type="scientific">uncultured Caudovirales phage</name>
    <dbReference type="NCBI Taxonomy" id="2100421"/>
    <lineage>
        <taxon>Viruses</taxon>
        <taxon>Duplodnaviria</taxon>
        <taxon>Heunggongvirae</taxon>
        <taxon>Uroviricota</taxon>
        <taxon>Caudoviricetes</taxon>
        <taxon>Peduoviridae</taxon>
        <taxon>Maltschvirus</taxon>
        <taxon>Maltschvirus maltsch</taxon>
    </lineage>
</organism>
<gene>
    <name evidence="1" type="ORF">UFOVP405_13</name>
</gene>
<reference evidence="1" key="1">
    <citation type="submission" date="2020-04" db="EMBL/GenBank/DDBJ databases">
        <authorList>
            <person name="Chiriac C."/>
            <person name="Salcher M."/>
            <person name="Ghai R."/>
            <person name="Kavagutti S V."/>
        </authorList>
    </citation>
    <scope>NUCLEOTIDE SEQUENCE</scope>
</reference>
<sequence>MINEQDKEYERKETARLDEMFDAIFDDFDSDYDIAKQKYERQFLDALVKKLVLGNNR</sequence>